<keyword evidence="1" id="KW-1185">Reference proteome</keyword>
<evidence type="ECO:0000313" key="2">
    <source>
        <dbReference type="WBParaSite" id="jg20192"/>
    </source>
</evidence>
<organism evidence="1 2">
    <name type="scientific">Ditylenchus dipsaci</name>
    <dbReference type="NCBI Taxonomy" id="166011"/>
    <lineage>
        <taxon>Eukaryota</taxon>
        <taxon>Metazoa</taxon>
        <taxon>Ecdysozoa</taxon>
        <taxon>Nematoda</taxon>
        <taxon>Chromadorea</taxon>
        <taxon>Rhabditida</taxon>
        <taxon>Tylenchina</taxon>
        <taxon>Tylenchomorpha</taxon>
        <taxon>Sphaerularioidea</taxon>
        <taxon>Anguinidae</taxon>
        <taxon>Anguininae</taxon>
        <taxon>Ditylenchus</taxon>
    </lineage>
</organism>
<dbReference type="Proteomes" id="UP000887574">
    <property type="component" value="Unplaced"/>
</dbReference>
<accession>A0A915DIC6</accession>
<protein>
    <submittedName>
        <fullName evidence="2">Uncharacterized protein</fullName>
    </submittedName>
</protein>
<dbReference type="WBParaSite" id="jg20192">
    <property type="protein sequence ID" value="jg20192"/>
    <property type="gene ID" value="jg20192"/>
</dbReference>
<dbReference type="AlphaFoldDB" id="A0A915DIC6"/>
<sequence>MLEQTNHSIIARFVVDGLRDILSSGTMKNRLLLLVTDAARFMIKASCRTNKIPFPDVEKLISNVKKVFTKGPNQNFSV</sequence>
<reference evidence="2" key="1">
    <citation type="submission" date="2022-11" db="UniProtKB">
        <authorList>
            <consortium name="WormBaseParasite"/>
        </authorList>
    </citation>
    <scope>IDENTIFICATION</scope>
</reference>
<proteinExistence type="predicted"/>
<name>A0A915DIC6_9BILA</name>
<evidence type="ECO:0000313" key="1">
    <source>
        <dbReference type="Proteomes" id="UP000887574"/>
    </source>
</evidence>